<evidence type="ECO:0000256" key="4">
    <source>
        <dbReference type="ARBA" id="ARBA00022837"/>
    </source>
</evidence>
<feature type="domain" description="Cadherin" evidence="11">
    <location>
        <begin position="258"/>
        <end position="372"/>
    </location>
</feature>
<keyword evidence="12" id="KW-1185">Reference proteome</keyword>
<dbReference type="SMART" id="SM00112">
    <property type="entry name" value="CA"/>
    <property type="match status" value="22"/>
</dbReference>
<feature type="domain" description="Cadherin" evidence="11">
    <location>
        <begin position="1032"/>
        <end position="1141"/>
    </location>
</feature>
<feature type="domain" description="Cadherin" evidence="11">
    <location>
        <begin position="1593"/>
        <end position="1707"/>
    </location>
</feature>
<evidence type="ECO:0000259" key="11">
    <source>
        <dbReference type="PROSITE" id="PS50268"/>
    </source>
</evidence>
<evidence type="ECO:0000256" key="5">
    <source>
        <dbReference type="ARBA" id="ARBA00022889"/>
    </source>
</evidence>
<evidence type="ECO:0000256" key="2">
    <source>
        <dbReference type="ARBA" id="ARBA00022692"/>
    </source>
</evidence>
<feature type="region of interest" description="Disordered" evidence="9">
    <location>
        <begin position="2776"/>
        <end position="2809"/>
    </location>
</feature>
<feature type="domain" description="Cadherin" evidence="11">
    <location>
        <begin position="373"/>
        <end position="476"/>
    </location>
</feature>
<evidence type="ECO:0000256" key="3">
    <source>
        <dbReference type="ARBA" id="ARBA00022737"/>
    </source>
</evidence>
<dbReference type="PROSITE" id="PS00232">
    <property type="entry name" value="CADHERIN_1"/>
    <property type="match status" value="5"/>
</dbReference>
<name>A0ABM0ZX89_APLCA</name>
<dbReference type="InterPro" id="IPR015919">
    <property type="entry name" value="Cadherin-like_sf"/>
</dbReference>
<evidence type="ECO:0000256" key="8">
    <source>
        <dbReference type="PROSITE-ProRule" id="PRU00043"/>
    </source>
</evidence>
<dbReference type="PANTHER" id="PTHR24025">
    <property type="entry name" value="DESMOGLEIN FAMILY MEMBER"/>
    <property type="match status" value="1"/>
</dbReference>
<feature type="domain" description="Cadherin" evidence="11">
    <location>
        <begin position="1938"/>
        <end position="2036"/>
    </location>
</feature>
<reference evidence="13" key="1">
    <citation type="submission" date="2025-08" db="UniProtKB">
        <authorList>
            <consortium name="RefSeq"/>
        </authorList>
    </citation>
    <scope>IDENTIFICATION</scope>
</reference>
<dbReference type="PROSITE" id="PS50268">
    <property type="entry name" value="CADHERIN_2"/>
    <property type="match status" value="22"/>
</dbReference>
<dbReference type="PRINTS" id="PR00205">
    <property type="entry name" value="CADHERIN"/>
</dbReference>
<feature type="domain" description="Cadherin" evidence="11">
    <location>
        <begin position="698"/>
        <end position="814"/>
    </location>
</feature>
<sequence length="2905" mass="322134">MTLVFKASNTKYKNVLAQITLYIQPVNDEVPQLINLPYSFKIPENSPVNEVVYTQVTGTDRDVGDVLNYTFQGSDSSLKDVFTIDPVNGNITLRKKLDFEKTTFYQYVVVVKDKANHNASADVFISVENVQDTPPAFDRGQYAGSVKENSATGTSILQVTAEDGDKGVDVSNGVTYNITSESCPGKFKVVRDTGEVQVNTGDLDRDGGLIESASGICRITVQATEKTTHPQTANARYTADVNVTITVQDVDDNRPRFSFPTYNASVDENTQNLVPIDLPTKIEVSDKDQGANAKFTVQITTDQRENFEVSPTEGQSKSNFIIRVKNSTYLDFEKRQTVTIKLVAQGPSPSGWNATADVVLHIRNVNDYSPQFKQTTIMGDVEENSPNGTSVTTVKADDGDKEDGRGFSKVTYHFQKPSNTFKIDNKTGQITVAGGLDREKRDVYYLTVIAVDGGDRSTSAQLQVKVTDQNDEAPVFSSDVYETSLKEGEYVFSHQITVHANDGDQEGTNNSKVFYKIESSIPSSVITQFHLDQASGLLTVKTPLKYEEVQFTKDEEGRISLNISATDNGIPPKKNFTTVSVQLQDVNNQSPSCEQMSYSVQIPENVSASYIVQHINATDEDKTSPNNLTVFRIDDKSVEVFSIDLNGTLSVRGILDRETIPHYDIIVTVSDLGNPSLSGSCFVSVNVTDVNDSPPTFDQRQMSKSIQENKKFDLSCHASDDDNNSDLVYTIDWDKSTGKDGGNKDVTTEILKKFFEIPDIGTCRIVSKINLDREQLSQVSLAVSVQDLNGIEYQVDTAHLSISVEDENDETPTFNSHTFMASIRENSPVGSSIQFHSPDSMIVKDKDKGNNSFFKVELLTYSDIFKLTPEEGQSDLTVSITVADQDKIDFEKQNELTLKIVAVETKTNEKQNSTTSVTVKIINENDNMPKFSDGPFDAHIQEPGLTAHCYITLNATDKDLGDNITFSLKDDSNKFQIDPVSGCVSLKSSDLDRETTSTYSITVMAEDDGGFKDTSQLTVHVLDANDEPPVFTSSLYNASIDEGSTTFIPALKVQATDDDEPGSPNSEVTYELLNARPSQLFRNFSIGGRDGEICLLAPLDFEEFDSVTLVIRASDNGTHKLETNASVIITVKDINDEVPKFLQSVYVSSVAENSTKGTFVANVTATDADASEPNNVISYTIDTLSKTKFSINESTGEISIKAALDREQKDSYTITVTARDYGQPMQTSTASVNVSVTDVNDSPPRFKNDKRKISIPENTANLTIQQFTVSDPDKDHQLQCNIAWEESSYVDGMGQFFQGQNFSNIVTIDKNSCEVKAVKELDREKLQQFTLSVVVTDLKGDPSTQQNATASLEVSVLDKNDNPPKFEGGDRFVAQIPENRPKGTEVVFVNGTRLVVKDIDEKENSLYEIVLSNGSGFAISPKEGNGVTPCRIIVEDPTRLDFEKNESITFEVTAIEKTSKRTQRKRNSTASITVLIINENDNVPTFEKSSYTAYVPENSPSFYSITTLKANDDDKGDFGIVKYSINEQTSLFSISESTGEVQLNCSAQQFCRDRETKSSYTVTVKAQDSGLFENTAQLTVTVTDVNDNTPQFEMASRKTEIPEGKTVFPIPFFLRAKDADEIGTNNSVVVYSILSVPNITKGAFDVNTTSGQLMMNKALDYEEVMKEYDNGCLSLKVSAQDLGSPSKNSSERITVCITDVNDVCPVFYQTMYNGTVKENSKQGTHVVKVEAQDDDGTYPNNGTKFAIQSGGQDKFQINSTSGEISVSVGAQLDRETDPSFTLKVLAIDRGIPPNTAIATVSITVEDVNDVDPVFAQSVVEHSVKEDACENHSIVQLNATDEDSNPNLVYSIDWRESRAYSERDQQVDILKVENWISVDNHSGLLYVTSSVLDRECAEKLLLKVIVNDSNAEQNGPQLATATVTIKIEDVNDNAPVINEGQSLTLNISEATRNGTEIYTFSATDADKAQRVNFTVADTSFFQITHSGKVSIKKLLDREKNATMHFIVIATDNGVPPLSSNTTVFVNVLDSNDNDPEIKGSTIFYVPESSDNTTLVAKINASDADAGDNANVTFLFKEYPPFRINPITGQIFVNGTLDREKKESYTVTVIARDNPLLEQSRRSAVSVTIKLEDVNDNSPVFGQSSYTSDVEETRPINKVIQIDPRAISAQDADIGVNANFSYSFHDPDNTYFQIDPASGVISVRESLLNLSGVYRYTVKATDHGSPSQSGNTNVTITIHDENLFDPQFTNDGPIPSIPECAKKDSFVYQFTAKDDDRELETNAAVRFRLDNTTKADDWKKFRIDEMTGKLYVIEPLDKETKSHLYIKVVAYDLGKPSSRSASTKTLDIEVSDVNDNPPKFPADLKTTFEVEENNVTKYVGRVQAQDRDQSARLIYNITDMRPNDYRDHFMIDKDSGKICLSKPLDRETHPDVMLTVTVKDMDISHEEDMCPDFSSNIKNSDNVEVKITVLDVDDSPPVFSLRHLTKGYLSSTEFGKTIFTLTDFVEDKDTAKYRVHQFHKVGDLELDESLSKSWVDKQKPDPVLLSSNGSITTNVKFNDDASGAFTLIVTVSDHAGNDTIPVKIYVVGDSQAVRMTFFQSEEQLRRIQFPLTKEFDQLGYEFVPDNIQPKYNQDRSVDGSKSVLVVHAVDKDGNIVDGSTLIGELDRMDIKLKLKLQDQYKFLETKVGKDTFEVTSNDKRTEYILIAVIAAIAITFVITLYFMIHNIRRFKHKLKAATIEVHALEPVKQDRFPGLDNDHLREANPVFMRDDLTLGDSMYDYPHSDASSHSSQNSLDENEINAPEERKKSVGYDEQEITLNIYGQDPTEGDMSNLPKALYYLNSAFEGEEKQIQRSPGADLSEDEQAMESDSRVQAVQRHRRNLGIDMPKDSDQTLDFDLDELETTDI</sequence>
<dbReference type="PANTHER" id="PTHR24025:SF23">
    <property type="entry name" value="NEURAL-CADHERIN"/>
    <property type="match status" value="1"/>
</dbReference>
<evidence type="ECO:0000313" key="13">
    <source>
        <dbReference type="RefSeq" id="XP_012936384.1"/>
    </source>
</evidence>
<dbReference type="GeneID" id="101861432"/>
<accession>A0ABM0ZX89</accession>
<dbReference type="InterPro" id="IPR002126">
    <property type="entry name" value="Cadherin-like_dom"/>
</dbReference>
<dbReference type="InterPro" id="IPR020894">
    <property type="entry name" value="Cadherin_CS"/>
</dbReference>
<comment type="subcellular location">
    <subcellularLocation>
        <location evidence="1">Membrane</location>
    </subcellularLocation>
</comment>
<keyword evidence="6 10" id="KW-1133">Transmembrane helix</keyword>
<feature type="domain" description="Cadherin" evidence="11">
    <location>
        <begin position="138"/>
        <end position="257"/>
    </location>
</feature>
<feature type="domain" description="Cadherin" evidence="11">
    <location>
        <begin position="2140"/>
        <end position="2246"/>
    </location>
</feature>
<evidence type="ECO:0000256" key="10">
    <source>
        <dbReference type="SAM" id="Phobius"/>
    </source>
</evidence>
<feature type="region of interest" description="Disordered" evidence="9">
    <location>
        <begin position="380"/>
        <end position="402"/>
    </location>
</feature>
<evidence type="ECO:0000256" key="6">
    <source>
        <dbReference type="ARBA" id="ARBA00022989"/>
    </source>
</evidence>
<evidence type="ECO:0000256" key="9">
    <source>
        <dbReference type="SAM" id="MobiDB-lite"/>
    </source>
</evidence>
<feature type="compositionally biased region" description="Polar residues" evidence="9">
    <location>
        <begin position="384"/>
        <end position="393"/>
    </location>
</feature>
<dbReference type="CDD" id="cd11304">
    <property type="entry name" value="Cadherin_repeat"/>
    <property type="match status" value="22"/>
</dbReference>
<feature type="domain" description="Cadherin" evidence="11">
    <location>
        <begin position="2254"/>
        <end position="2358"/>
    </location>
</feature>
<keyword evidence="4 8" id="KW-0106">Calcium</keyword>
<evidence type="ECO:0000256" key="1">
    <source>
        <dbReference type="ARBA" id="ARBA00004370"/>
    </source>
</evidence>
<evidence type="ECO:0000313" key="12">
    <source>
        <dbReference type="Proteomes" id="UP000694888"/>
    </source>
</evidence>
<keyword evidence="5" id="KW-0130">Cell adhesion</keyword>
<dbReference type="InterPro" id="IPR050971">
    <property type="entry name" value="Cadherin-domain_protein"/>
</dbReference>
<dbReference type="Proteomes" id="UP000694888">
    <property type="component" value="Unplaced"/>
</dbReference>
<feature type="domain" description="Cadherin" evidence="11">
    <location>
        <begin position="815"/>
        <end position="931"/>
    </location>
</feature>
<dbReference type="SUPFAM" id="SSF49313">
    <property type="entry name" value="Cadherin-like"/>
    <property type="match status" value="23"/>
</dbReference>
<feature type="compositionally biased region" description="Low complexity" evidence="9">
    <location>
        <begin position="2782"/>
        <end position="2792"/>
    </location>
</feature>
<feature type="domain" description="Cadherin" evidence="11">
    <location>
        <begin position="34"/>
        <end position="137"/>
    </location>
</feature>
<feature type="domain" description="Cadherin" evidence="11">
    <location>
        <begin position="1815"/>
        <end position="1936"/>
    </location>
</feature>
<feature type="domain" description="Cadherin" evidence="11">
    <location>
        <begin position="1374"/>
        <end position="1486"/>
    </location>
</feature>
<feature type="domain" description="Cadherin" evidence="11">
    <location>
        <begin position="477"/>
        <end position="593"/>
    </location>
</feature>
<proteinExistence type="predicted"/>
<feature type="region of interest" description="Disordered" evidence="9">
    <location>
        <begin position="2847"/>
        <end position="2868"/>
    </location>
</feature>
<gene>
    <name evidence="13" type="primary">LOC101861432</name>
</gene>
<feature type="domain" description="Cadherin" evidence="11">
    <location>
        <begin position="594"/>
        <end position="697"/>
    </location>
</feature>
<feature type="domain" description="Cadherin" evidence="11">
    <location>
        <begin position="2360"/>
        <end position="2477"/>
    </location>
</feature>
<keyword evidence="3" id="KW-0677">Repeat</keyword>
<feature type="domain" description="Cadherin" evidence="11">
    <location>
        <begin position="1247"/>
        <end position="1366"/>
    </location>
</feature>
<feature type="domain" description="Cadherin" evidence="11">
    <location>
        <begin position="1142"/>
        <end position="1246"/>
    </location>
</feature>
<keyword evidence="7 10" id="KW-0472">Membrane</keyword>
<evidence type="ECO:0000256" key="7">
    <source>
        <dbReference type="ARBA" id="ARBA00023136"/>
    </source>
</evidence>
<keyword evidence="2 10" id="KW-0812">Transmembrane</keyword>
<dbReference type="Gene3D" id="2.60.40.60">
    <property type="entry name" value="Cadherins"/>
    <property type="match status" value="22"/>
</dbReference>
<dbReference type="Pfam" id="PF00028">
    <property type="entry name" value="Cadherin"/>
    <property type="match status" value="18"/>
</dbReference>
<feature type="transmembrane region" description="Helical" evidence="10">
    <location>
        <begin position="2701"/>
        <end position="2722"/>
    </location>
</feature>
<feature type="domain" description="Cadherin" evidence="11">
    <location>
        <begin position="1708"/>
        <end position="1814"/>
    </location>
</feature>
<protein>
    <submittedName>
        <fullName evidence="13">Cadherin-23</fullName>
    </submittedName>
</protein>
<feature type="domain" description="Cadherin" evidence="11">
    <location>
        <begin position="2036"/>
        <end position="2139"/>
    </location>
</feature>
<dbReference type="RefSeq" id="XP_012936384.1">
    <property type="nucleotide sequence ID" value="XM_013080930.1"/>
</dbReference>
<feature type="domain" description="Cadherin" evidence="11">
    <location>
        <begin position="932"/>
        <end position="1031"/>
    </location>
</feature>
<feature type="domain" description="Cadherin" evidence="11">
    <location>
        <begin position="1487"/>
        <end position="1592"/>
    </location>
</feature>
<organism evidence="12 13">
    <name type="scientific">Aplysia californica</name>
    <name type="common">California sea hare</name>
    <dbReference type="NCBI Taxonomy" id="6500"/>
    <lineage>
        <taxon>Eukaryota</taxon>
        <taxon>Metazoa</taxon>
        <taxon>Spiralia</taxon>
        <taxon>Lophotrochozoa</taxon>
        <taxon>Mollusca</taxon>
        <taxon>Gastropoda</taxon>
        <taxon>Heterobranchia</taxon>
        <taxon>Euthyneura</taxon>
        <taxon>Tectipleura</taxon>
        <taxon>Aplysiida</taxon>
        <taxon>Aplysioidea</taxon>
        <taxon>Aplysiidae</taxon>
        <taxon>Aplysia</taxon>
    </lineage>
</organism>